<dbReference type="PANTHER" id="PTHR37224">
    <property type="entry name" value="OS02G0804400 PROTEIN"/>
    <property type="match status" value="1"/>
</dbReference>
<sequence>MDSRGLDCKEFEREVPAGAPSKQLQVMAAIAPSVGVGATDLRFAYRRCGPSSNLKRSRPARNGNAIAVDVFFVKPSNSPPEMRIRRSPQVQASKSNGRVDGSDDASFFKEDLSYLGKLGAGSVAGAAAIKYGSIIFPDITRPNILQALIMISTPVIVSVFLLIKQNEVYSPDLEYSQLLLILRH</sequence>
<gene>
    <name evidence="4" type="primary">LOC116199373</name>
</gene>
<keyword evidence="2" id="KW-0472">Membrane</keyword>
<protein>
    <submittedName>
        <fullName evidence="4">Uncharacterized protein LOC116199373 isoform X1</fullName>
    </submittedName>
</protein>
<feature type="transmembrane region" description="Helical" evidence="2">
    <location>
        <begin position="144"/>
        <end position="163"/>
    </location>
</feature>
<keyword evidence="3" id="KW-1185">Reference proteome</keyword>
<reference evidence="4" key="2">
    <citation type="submission" date="2025-08" db="UniProtKB">
        <authorList>
            <consortium name="RefSeq"/>
        </authorList>
    </citation>
    <scope>IDENTIFICATION</scope>
    <source>
        <tissue evidence="4">Leaf</tissue>
    </source>
</reference>
<keyword evidence="2" id="KW-1133">Transmembrane helix</keyword>
<dbReference type="Proteomes" id="UP000515151">
    <property type="component" value="Chromosome 3"/>
</dbReference>
<reference evidence="3" key="1">
    <citation type="journal article" date="2020" name="Plant Biotechnol. J.">
        <title>The pomegranate (Punica granatum L.) draft genome dissects genetic divergence between soft- and hard-seeded cultivars.</title>
        <authorList>
            <person name="Luo X."/>
            <person name="Li H."/>
            <person name="Wu Z."/>
            <person name="Yao W."/>
            <person name="Zhao P."/>
            <person name="Cao D."/>
            <person name="Yu H."/>
            <person name="Li K."/>
            <person name="Poudel K."/>
            <person name="Zhao D."/>
            <person name="Zhang F."/>
            <person name="Xia X."/>
            <person name="Chen L."/>
            <person name="Wang Q."/>
            <person name="Jing D."/>
            <person name="Cao S."/>
        </authorList>
    </citation>
    <scope>NUCLEOTIDE SEQUENCE [LARGE SCALE GENOMIC DNA]</scope>
    <source>
        <strain evidence="3">cv. Tunisia</strain>
    </source>
</reference>
<name>A0A6P8D210_PUNGR</name>
<evidence type="ECO:0000313" key="4">
    <source>
        <dbReference type="RefSeq" id="XP_031385558.1"/>
    </source>
</evidence>
<accession>A0A6P8D210</accession>
<feature type="region of interest" description="Disordered" evidence="1">
    <location>
        <begin position="79"/>
        <end position="100"/>
    </location>
</feature>
<organism evidence="3 4">
    <name type="scientific">Punica granatum</name>
    <name type="common">Pomegranate</name>
    <dbReference type="NCBI Taxonomy" id="22663"/>
    <lineage>
        <taxon>Eukaryota</taxon>
        <taxon>Viridiplantae</taxon>
        <taxon>Streptophyta</taxon>
        <taxon>Embryophyta</taxon>
        <taxon>Tracheophyta</taxon>
        <taxon>Spermatophyta</taxon>
        <taxon>Magnoliopsida</taxon>
        <taxon>eudicotyledons</taxon>
        <taxon>Gunneridae</taxon>
        <taxon>Pentapetalae</taxon>
        <taxon>rosids</taxon>
        <taxon>malvids</taxon>
        <taxon>Myrtales</taxon>
        <taxon>Lythraceae</taxon>
        <taxon>Punica</taxon>
    </lineage>
</organism>
<dbReference type="GeneID" id="116199373"/>
<dbReference type="OrthoDB" id="513929at2759"/>
<dbReference type="RefSeq" id="XP_031385558.1">
    <property type="nucleotide sequence ID" value="XM_031529698.1"/>
</dbReference>
<keyword evidence="2" id="KW-0812">Transmembrane</keyword>
<dbReference type="AlphaFoldDB" id="A0A6P8D210"/>
<evidence type="ECO:0000313" key="3">
    <source>
        <dbReference type="Proteomes" id="UP000515151"/>
    </source>
</evidence>
<evidence type="ECO:0000256" key="2">
    <source>
        <dbReference type="SAM" id="Phobius"/>
    </source>
</evidence>
<evidence type="ECO:0000256" key="1">
    <source>
        <dbReference type="SAM" id="MobiDB-lite"/>
    </source>
</evidence>
<proteinExistence type="predicted"/>